<reference evidence="2" key="1">
    <citation type="submission" date="2016-12" db="EMBL/GenBank/DDBJ databases">
        <authorList>
            <person name="Varghese N."/>
            <person name="Submissions S."/>
        </authorList>
    </citation>
    <scope>NUCLEOTIDE SEQUENCE [LARGE SCALE GENOMIC DNA]</scope>
    <source>
        <strain evidence="2">DSM 18830</strain>
    </source>
</reference>
<name>A0A1M7ZZ07_9FLAO</name>
<dbReference type="OrthoDB" id="1361080at2"/>
<organism evidence="1 2">
    <name type="scientific">Flavobacterium cucumis</name>
    <dbReference type="NCBI Taxonomy" id="416016"/>
    <lineage>
        <taxon>Bacteria</taxon>
        <taxon>Pseudomonadati</taxon>
        <taxon>Bacteroidota</taxon>
        <taxon>Flavobacteriia</taxon>
        <taxon>Flavobacteriales</taxon>
        <taxon>Flavobacteriaceae</taxon>
        <taxon>Flavobacterium</taxon>
    </lineage>
</organism>
<gene>
    <name evidence="1" type="ORF">SAMN05443547_2485</name>
</gene>
<dbReference type="AlphaFoldDB" id="A0A1M7ZZ07"/>
<dbReference type="RefSeq" id="WP_073584923.1">
    <property type="nucleotide sequence ID" value="NZ_CBCSEA010000030.1"/>
</dbReference>
<sequence>MEELAEQKLIIDIDLAPNVDDVYTGKCLVANSEIVMLLNFDEEDGEFDGFTIVKNSDVEKYRTWEEEDYAELKNDNSERLITNIDLKNFTDLESSLKSLISEFVAIFIYGEEDDFFVGKILSVKSDSVELHLVDEDSKWNEIEIIKFSDISYLGFDTEYEREIKKNVV</sequence>
<evidence type="ECO:0000313" key="1">
    <source>
        <dbReference type="EMBL" id="SHO74101.1"/>
    </source>
</evidence>
<keyword evidence="2" id="KW-1185">Reference proteome</keyword>
<accession>A0A1M7ZZ07</accession>
<dbReference type="Proteomes" id="UP000184611">
    <property type="component" value="Unassembled WGS sequence"/>
</dbReference>
<dbReference type="EMBL" id="FRYK01000006">
    <property type="protein sequence ID" value="SHO74101.1"/>
    <property type="molecule type" value="Genomic_DNA"/>
</dbReference>
<evidence type="ECO:0000313" key="2">
    <source>
        <dbReference type="Proteomes" id="UP000184611"/>
    </source>
</evidence>
<protein>
    <submittedName>
        <fullName evidence="1">Uncharacterized protein</fullName>
    </submittedName>
</protein>
<proteinExistence type="predicted"/>